<gene>
    <name evidence="3" type="ORF">NM125_09465</name>
</gene>
<dbReference type="AlphaFoldDB" id="A0A9X2L3Y3"/>
<evidence type="ECO:0000313" key="3">
    <source>
        <dbReference type="EMBL" id="MCP9291800.1"/>
    </source>
</evidence>
<feature type="domain" description="Antitoxin FitA-like ribbon-helix-helix" evidence="2">
    <location>
        <begin position="33"/>
        <end position="66"/>
    </location>
</feature>
<keyword evidence="4" id="KW-1185">Reference proteome</keyword>
<accession>A0A9X2L3Y3</accession>
<keyword evidence="1" id="KW-0175">Coiled coil</keyword>
<comment type="caution">
    <text evidence="3">The sequence shown here is derived from an EMBL/GenBank/DDBJ whole genome shotgun (WGS) entry which is preliminary data.</text>
</comment>
<dbReference type="EMBL" id="JANDBC010000001">
    <property type="protein sequence ID" value="MCP9291800.1"/>
    <property type="molecule type" value="Genomic_DNA"/>
</dbReference>
<dbReference type="Pfam" id="PF22513">
    <property type="entry name" value="FitA-like_RHH"/>
    <property type="match status" value="1"/>
</dbReference>
<name>A0A9X2L3Y3_9BACT</name>
<protein>
    <recommendedName>
        <fullName evidence="2">Antitoxin FitA-like ribbon-helix-helix domain-containing protein</fullName>
    </recommendedName>
</protein>
<evidence type="ECO:0000256" key="1">
    <source>
        <dbReference type="SAM" id="Coils"/>
    </source>
</evidence>
<dbReference type="InterPro" id="IPR053853">
    <property type="entry name" value="FitA-like_RHH"/>
</dbReference>
<reference evidence="3" key="1">
    <citation type="submission" date="2022-06" db="EMBL/GenBank/DDBJ databases">
        <title>Gracilimonas sp. CAU 1638 isolated from sea sediment.</title>
        <authorList>
            <person name="Kim W."/>
        </authorList>
    </citation>
    <scope>NUCLEOTIDE SEQUENCE</scope>
    <source>
        <strain evidence="3">CAU 1638</strain>
    </source>
</reference>
<dbReference type="RefSeq" id="WP_255134662.1">
    <property type="nucleotide sequence ID" value="NZ_JANDBC010000001.1"/>
</dbReference>
<evidence type="ECO:0000313" key="4">
    <source>
        <dbReference type="Proteomes" id="UP001139125"/>
    </source>
</evidence>
<sequence>MRCKLREIFKLESNREKRYHNDIKQIRGIIMPDVLVRNIDEKTLNNWKKRAERNNRSLQAELKEMIDSFGKTDPEEVKKEIRATLERYRAERRQFSDSVEHIREIRDR</sequence>
<feature type="coiled-coil region" evidence="1">
    <location>
        <begin position="48"/>
        <end position="98"/>
    </location>
</feature>
<organism evidence="3 4">
    <name type="scientific">Gracilimonas sediminicola</name>
    <dbReference type="NCBI Taxonomy" id="2952158"/>
    <lineage>
        <taxon>Bacteria</taxon>
        <taxon>Pseudomonadati</taxon>
        <taxon>Balneolota</taxon>
        <taxon>Balneolia</taxon>
        <taxon>Balneolales</taxon>
        <taxon>Balneolaceae</taxon>
        <taxon>Gracilimonas</taxon>
    </lineage>
</organism>
<proteinExistence type="predicted"/>
<evidence type="ECO:0000259" key="2">
    <source>
        <dbReference type="Pfam" id="PF22513"/>
    </source>
</evidence>
<dbReference type="InterPro" id="IPR010985">
    <property type="entry name" value="Ribbon_hlx_hlx"/>
</dbReference>
<dbReference type="GO" id="GO:0006355">
    <property type="term" value="P:regulation of DNA-templated transcription"/>
    <property type="evidence" value="ECO:0007669"/>
    <property type="project" value="InterPro"/>
</dbReference>
<dbReference type="Proteomes" id="UP001139125">
    <property type="component" value="Unassembled WGS sequence"/>
</dbReference>
<dbReference type="SUPFAM" id="SSF47598">
    <property type="entry name" value="Ribbon-helix-helix"/>
    <property type="match status" value="1"/>
</dbReference>